<dbReference type="PANTHER" id="PTHR30292">
    <property type="entry name" value="UNCHARACTERIZED PROTEIN YBGL-RELATED"/>
    <property type="match status" value="1"/>
</dbReference>
<dbReference type="Proteomes" id="UP000245762">
    <property type="component" value="Unassembled WGS sequence"/>
</dbReference>
<dbReference type="NCBIfam" id="NF003816">
    <property type="entry name" value="PRK05406.1-5"/>
    <property type="match status" value="1"/>
</dbReference>
<accession>A0A316L1G2</accession>
<dbReference type="EMBL" id="QGEG01000002">
    <property type="protein sequence ID" value="PWL38759.1"/>
    <property type="molecule type" value="Genomic_DNA"/>
</dbReference>
<gene>
    <name evidence="1" type="ORF">DKG77_10970</name>
</gene>
<dbReference type="CDD" id="cd10801">
    <property type="entry name" value="LamB_YcsF_like_1"/>
    <property type="match status" value="1"/>
</dbReference>
<name>A0A316L1G2_9FLAO</name>
<dbReference type="InterPro" id="IPR005501">
    <property type="entry name" value="LamB/YcsF/PxpA-like"/>
</dbReference>
<dbReference type="Pfam" id="PF03746">
    <property type="entry name" value="LamB_YcsF"/>
    <property type="match status" value="1"/>
</dbReference>
<dbReference type="Gene3D" id="3.20.20.370">
    <property type="entry name" value="Glycoside hydrolase/deacetylase"/>
    <property type="match status" value="1"/>
</dbReference>
<protein>
    <submittedName>
        <fullName evidence="1">Lactam utilization protein LamB</fullName>
    </submittedName>
</protein>
<evidence type="ECO:0000313" key="2">
    <source>
        <dbReference type="Proteomes" id="UP000245762"/>
    </source>
</evidence>
<dbReference type="AlphaFoldDB" id="A0A316L1G2"/>
<organism evidence="1 2">
    <name type="scientific">Flagellimonas aquimarina</name>
    <dbReference type="NCBI Taxonomy" id="2201895"/>
    <lineage>
        <taxon>Bacteria</taxon>
        <taxon>Pseudomonadati</taxon>
        <taxon>Bacteroidota</taxon>
        <taxon>Flavobacteriia</taxon>
        <taxon>Flavobacteriales</taxon>
        <taxon>Flavobacteriaceae</taxon>
        <taxon>Flagellimonas</taxon>
    </lineage>
</organism>
<keyword evidence="2" id="KW-1185">Reference proteome</keyword>
<sequence>MESWSININCDVGEGIGNEAELLPFISSCNIACGGHAGDVLSITQIVKLAKTHQVKVGAHPSYPDTSNFGREVMTIPNSELGQSILKQIRMFDEVLKKEKVEFHHIKAHGALYNETAKNEKLAELYLETISKYRSKVYLYVPFGSVIAGIAKKKGFKLMYEAFGDRNYNKDLSLVSRKLDNALIQQPDKVLHHILPIIKEGTVKVVTGEEIKIMAETICIHGDTTSALEILMYLSKELPKYRVELQK</sequence>
<dbReference type="GO" id="GO:0005975">
    <property type="term" value="P:carbohydrate metabolic process"/>
    <property type="evidence" value="ECO:0007669"/>
    <property type="project" value="InterPro"/>
</dbReference>
<dbReference type="RefSeq" id="WP_109662944.1">
    <property type="nucleotide sequence ID" value="NZ_QGEG01000002.1"/>
</dbReference>
<dbReference type="PANTHER" id="PTHR30292:SF0">
    <property type="entry name" value="5-OXOPROLINASE SUBUNIT A"/>
    <property type="match status" value="1"/>
</dbReference>
<dbReference type="NCBIfam" id="NF003814">
    <property type="entry name" value="PRK05406.1-3"/>
    <property type="match status" value="1"/>
</dbReference>
<comment type="caution">
    <text evidence="1">The sequence shown here is derived from an EMBL/GenBank/DDBJ whole genome shotgun (WGS) entry which is preliminary data.</text>
</comment>
<dbReference type="SUPFAM" id="SSF88713">
    <property type="entry name" value="Glycoside hydrolase/deacetylase"/>
    <property type="match status" value="1"/>
</dbReference>
<evidence type="ECO:0000313" key="1">
    <source>
        <dbReference type="EMBL" id="PWL38759.1"/>
    </source>
</evidence>
<dbReference type="OrthoDB" id="9773478at2"/>
<proteinExistence type="predicted"/>
<reference evidence="1 2" key="1">
    <citation type="submission" date="2018-05" db="EMBL/GenBank/DDBJ databases">
        <title>Complete genome sequence of Flagellimonas aquimarina ECD12 isolated from seaweed Ecklonia cava.</title>
        <authorList>
            <person name="Choi S."/>
            <person name="Seong C."/>
        </authorList>
    </citation>
    <scope>NUCLEOTIDE SEQUENCE [LARGE SCALE GENOMIC DNA]</scope>
    <source>
        <strain evidence="1 2">ECD12</strain>
    </source>
</reference>
<dbReference type="InterPro" id="IPR011330">
    <property type="entry name" value="Glyco_hydro/deAcase_b/a-brl"/>
</dbReference>